<reference evidence="1" key="1">
    <citation type="submission" date="2009-06" db="EMBL/GenBank/DDBJ databases">
        <authorList>
            <consortium name="US DOE Joint Genome Institute (JGI-PGF)"/>
            <person name="Lucas S."/>
            <person name="Copeland A."/>
            <person name="Lapidus A."/>
            <person name="Glavina del Rio T."/>
            <person name="Dalin E."/>
            <person name="Tice H."/>
            <person name="Bruce D."/>
            <person name="Goodwin L."/>
            <person name="Pitluck S."/>
            <person name="Kyrpides N."/>
            <person name="Mavromatis K."/>
            <person name="Ivanova N."/>
            <person name="Saunders E."/>
            <person name="Brettin T."/>
            <person name="Detter J.C."/>
            <person name="Han C."/>
            <person name="Larimer F."/>
            <person name="Land M."/>
            <person name="Hauser L."/>
            <person name="Markowitz V."/>
            <person name="Cheng J.-F."/>
            <person name="Hugenholtz P."/>
            <person name="Woyke T."/>
            <person name="Wu D."/>
            <person name="Gronow S."/>
            <person name="Klenk H.-P."/>
            <person name="Eisen J.A."/>
        </authorList>
    </citation>
    <scope>NUCLEOTIDE SEQUENCE</scope>
    <source>
        <strain evidence="1">Eklund 17B</strain>
    </source>
</reference>
<dbReference type="PATRIC" id="fig|935198.13.peg.1861"/>
<sequence>MYYDKEINIYTYSPYEDEHRITRDGYIKATKESYLVDIQPYSTEKAKKDYGYDIKCTRRMFSDAYSEITEDCIIEYNNKYYKIEAIPWDDDYLEVLLSETKDVNIIETEIVNNE</sequence>
<protein>
    <recommendedName>
        <fullName evidence="2">Phage head-tail adaptor</fullName>
    </recommendedName>
</protein>
<name>B2TMV7_CLOBB</name>
<dbReference type="KEGG" id="cbk:CLL_A1911"/>
<accession>B2TMV7</accession>
<reference evidence="1" key="2">
    <citation type="submission" date="2009-08" db="EMBL/GenBank/DDBJ databases">
        <authorList>
            <person name="Shrivastava S."/>
            <person name="Brinkac L.M."/>
            <person name="Dodson R.J."/>
            <person name="Harkins D.M."/>
            <person name="Durkin A.S."/>
            <person name="Sutton G."/>
        </authorList>
    </citation>
    <scope>NUCLEOTIDE SEQUENCE</scope>
    <source>
        <strain evidence="1">Eklund 17B</strain>
    </source>
</reference>
<dbReference type="HOGENOM" id="CLU_2104698_0_0_9"/>
<evidence type="ECO:0008006" key="2">
    <source>
        <dbReference type="Google" id="ProtNLM"/>
    </source>
</evidence>
<proteinExistence type="predicted"/>
<dbReference type="EMBL" id="CP001056">
    <property type="protein sequence ID" value="ACD22128.1"/>
    <property type="molecule type" value="Genomic_DNA"/>
</dbReference>
<gene>
    <name evidence="1" type="ordered locus">CLL_A1911</name>
</gene>
<organism evidence="1">
    <name type="scientific">Clostridium botulinum (strain Eklund 17B / Type B)</name>
    <dbReference type="NCBI Taxonomy" id="935198"/>
    <lineage>
        <taxon>Bacteria</taxon>
        <taxon>Bacillati</taxon>
        <taxon>Bacillota</taxon>
        <taxon>Clostridia</taxon>
        <taxon>Eubacteriales</taxon>
        <taxon>Clostridiaceae</taxon>
        <taxon>Clostridium</taxon>
    </lineage>
</organism>
<accession>U4P904</accession>
<evidence type="ECO:0000313" key="1">
    <source>
        <dbReference type="EMBL" id="ACD22128.1"/>
    </source>
</evidence>
<dbReference type="AlphaFoldDB" id="B2TMV7"/>